<dbReference type="Proteomes" id="UP000664859">
    <property type="component" value="Unassembled WGS sequence"/>
</dbReference>
<evidence type="ECO:0000313" key="3">
    <source>
        <dbReference type="Proteomes" id="UP000664859"/>
    </source>
</evidence>
<evidence type="ECO:0000313" key="2">
    <source>
        <dbReference type="EMBL" id="KAG5178750.1"/>
    </source>
</evidence>
<dbReference type="Gene3D" id="3.10.450.50">
    <property type="match status" value="1"/>
</dbReference>
<feature type="signal peptide" evidence="1">
    <location>
        <begin position="1"/>
        <end position="18"/>
    </location>
</feature>
<keyword evidence="3" id="KW-1185">Reference proteome</keyword>
<evidence type="ECO:0008006" key="4">
    <source>
        <dbReference type="Google" id="ProtNLM"/>
    </source>
</evidence>
<dbReference type="SUPFAM" id="SSF54427">
    <property type="entry name" value="NTF2-like"/>
    <property type="match status" value="1"/>
</dbReference>
<feature type="chain" id="PRO_5032953140" description="SnoaL-like domain-containing protein" evidence="1">
    <location>
        <begin position="19"/>
        <end position="275"/>
    </location>
</feature>
<accession>A0A836CA49</accession>
<dbReference type="AlphaFoldDB" id="A0A836CA49"/>
<evidence type="ECO:0000256" key="1">
    <source>
        <dbReference type="SAM" id="SignalP"/>
    </source>
</evidence>
<reference evidence="2" key="1">
    <citation type="submission" date="2021-02" db="EMBL/GenBank/DDBJ databases">
        <title>First Annotated Genome of the Yellow-green Alga Tribonema minus.</title>
        <authorList>
            <person name="Mahan K.M."/>
        </authorList>
    </citation>
    <scope>NUCLEOTIDE SEQUENCE</scope>
    <source>
        <strain evidence="2">UTEX B ZZ1240</strain>
    </source>
</reference>
<dbReference type="PANTHER" id="PTHR31094:SF2">
    <property type="entry name" value="RIKEN CDNA 2310061I04 GENE"/>
    <property type="match status" value="1"/>
</dbReference>
<gene>
    <name evidence="2" type="ORF">JKP88DRAFT_264583</name>
</gene>
<sequence length="275" mass="30062">MATAGAMVCLLEAHLGQAFVSPSINVASAAHFRALRVAEGGLQGADHAAERRQDESAHVAAAPAVNEVSRVELPERDTSTEDRLNQEDEKKKQEFTVALGHCIDTLQEELPVLFERRPSLDIFTSDVVLKDPKGTLSRGRRMYGALFASLRLLSAVTGMHPRVTVHSIVYNEAQREVDVRLTFAFGAALTGEPVQLACMSHYKLDDAGLVFEQEFDSVIKRHLWEYSNSWATTLTRGAARVAGPCIFAGMEPDAVPAQQRQQQAAAAVPRDSLCH</sequence>
<dbReference type="PANTHER" id="PTHR31094">
    <property type="entry name" value="RIKEN CDNA 2310061I04 GENE"/>
    <property type="match status" value="1"/>
</dbReference>
<protein>
    <recommendedName>
        <fullName evidence="4">SnoaL-like domain-containing protein</fullName>
    </recommendedName>
</protein>
<dbReference type="EMBL" id="JAFCMP010000513">
    <property type="protein sequence ID" value="KAG5178750.1"/>
    <property type="molecule type" value="Genomic_DNA"/>
</dbReference>
<dbReference type="InterPro" id="IPR018790">
    <property type="entry name" value="DUF2358"/>
</dbReference>
<proteinExistence type="predicted"/>
<name>A0A836CA49_9STRA</name>
<comment type="caution">
    <text evidence="2">The sequence shown here is derived from an EMBL/GenBank/DDBJ whole genome shotgun (WGS) entry which is preliminary data.</text>
</comment>
<dbReference type="OrthoDB" id="44820at2759"/>
<dbReference type="Pfam" id="PF10184">
    <property type="entry name" value="DUF2358"/>
    <property type="match status" value="1"/>
</dbReference>
<organism evidence="2 3">
    <name type="scientific">Tribonema minus</name>
    <dbReference type="NCBI Taxonomy" id="303371"/>
    <lineage>
        <taxon>Eukaryota</taxon>
        <taxon>Sar</taxon>
        <taxon>Stramenopiles</taxon>
        <taxon>Ochrophyta</taxon>
        <taxon>PX clade</taxon>
        <taxon>Xanthophyceae</taxon>
        <taxon>Tribonematales</taxon>
        <taxon>Tribonemataceae</taxon>
        <taxon>Tribonema</taxon>
    </lineage>
</organism>
<dbReference type="InterPro" id="IPR032710">
    <property type="entry name" value="NTF2-like_dom_sf"/>
</dbReference>
<keyword evidence="1" id="KW-0732">Signal</keyword>